<accession>A0A6J1QN30</accession>
<dbReference type="RefSeq" id="XP_024883849.1">
    <property type="nucleotide sequence ID" value="XM_025028081.1"/>
</dbReference>
<keyword evidence="3" id="KW-1185">Reference proteome</keyword>
<dbReference type="GeneID" id="112462357"/>
<feature type="compositionally biased region" description="Basic and acidic residues" evidence="2">
    <location>
        <begin position="62"/>
        <end position="84"/>
    </location>
</feature>
<feature type="region of interest" description="Disordered" evidence="2">
    <location>
        <begin position="1"/>
        <end position="100"/>
    </location>
</feature>
<dbReference type="AlphaFoldDB" id="A0A6J1QN30"/>
<evidence type="ECO:0000313" key="3">
    <source>
        <dbReference type="Proteomes" id="UP000504618"/>
    </source>
</evidence>
<sequence>METEKEIGIESDEQGDKGKRREGEGEKKARGRPTKAEKLAKQRGRTDSLGSVKDLIQKRKRKEIEEETARAEKEIPEKFNDARRVNRSPPAKIKKEEKGKGNIAAEDLLKEILRKMEEQEKEKKDKKEIKNEIKGLKEELKRSEEIWEKQREALEERVKKLEEKIEKIEVKNAEENRGRELIEKIKEIERSMEMTERRRRRNNIIVKEEKVGNDKERKKKFEKLMKELNKTKGIIEEIQKIGYCSGGGRAVPELARKRTRRTRGGV</sequence>
<feature type="compositionally biased region" description="Basic and acidic residues" evidence="2">
    <location>
        <begin position="1"/>
        <end position="46"/>
    </location>
</feature>
<gene>
    <name evidence="4" type="primary">LOC112462357</name>
</gene>
<name>A0A6J1QN30_9HYME</name>
<feature type="coiled-coil region" evidence="1">
    <location>
        <begin position="102"/>
        <end position="198"/>
    </location>
</feature>
<organism evidence="3 4">
    <name type="scientific">Temnothorax curvispinosus</name>
    <dbReference type="NCBI Taxonomy" id="300111"/>
    <lineage>
        <taxon>Eukaryota</taxon>
        <taxon>Metazoa</taxon>
        <taxon>Ecdysozoa</taxon>
        <taxon>Arthropoda</taxon>
        <taxon>Hexapoda</taxon>
        <taxon>Insecta</taxon>
        <taxon>Pterygota</taxon>
        <taxon>Neoptera</taxon>
        <taxon>Endopterygota</taxon>
        <taxon>Hymenoptera</taxon>
        <taxon>Apocrita</taxon>
        <taxon>Aculeata</taxon>
        <taxon>Formicoidea</taxon>
        <taxon>Formicidae</taxon>
        <taxon>Myrmicinae</taxon>
        <taxon>Temnothorax</taxon>
    </lineage>
</organism>
<evidence type="ECO:0000256" key="2">
    <source>
        <dbReference type="SAM" id="MobiDB-lite"/>
    </source>
</evidence>
<reference evidence="4" key="1">
    <citation type="submission" date="2025-08" db="UniProtKB">
        <authorList>
            <consortium name="RefSeq"/>
        </authorList>
    </citation>
    <scope>IDENTIFICATION</scope>
    <source>
        <tissue evidence="4">Whole body</tissue>
    </source>
</reference>
<evidence type="ECO:0000256" key="1">
    <source>
        <dbReference type="SAM" id="Coils"/>
    </source>
</evidence>
<evidence type="ECO:0000313" key="4">
    <source>
        <dbReference type="RefSeq" id="XP_024883849.1"/>
    </source>
</evidence>
<keyword evidence="1" id="KW-0175">Coiled coil</keyword>
<protein>
    <submittedName>
        <fullName evidence="4">Cilia- and flagella-associated protein 251-like</fullName>
    </submittedName>
</protein>
<dbReference type="Proteomes" id="UP000504618">
    <property type="component" value="Unplaced"/>
</dbReference>
<proteinExistence type="predicted"/>